<reference evidence="2 3" key="1">
    <citation type="submission" date="2009-01" db="EMBL/GenBank/DDBJ databases">
        <authorList>
            <person name="Qin X."/>
            <person name="Bachman B."/>
            <person name="Battles P."/>
            <person name="Bell A."/>
            <person name="Bess C."/>
            <person name="Bickham C."/>
            <person name="Chaboub L."/>
            <person name="Chen D."/>
            <person name="Coyle M."/>
            <person name="Deiros D.R."/>
            <person name="Dinh H."/>
            <person name="Forbes L."/>
            <person name="Fowler G."/>
            <person name="Francisco L."/>
            <person name="Fu Q."/>
            <person name="Gubbala S."/>
            <person name="Hale W."/>
            <person name="Han Y."/>
            <person name="Hemphill L."/>
            <person name="Highlander S.K."/>
            <person name="Hirani K."/>
            <person name="Hogues M."/>
            <person name="Jackson L."/>
            <person name="Jakkamsetti A."/>
            <person name="Javaid M."/>
            <person name="Jiang H."/>
            <person name="Korchina V."/>
            <person name="Kovar C."/>
            <person name="Lara F."/>
            <person name="Lee S."/>
            <person name="Mata R."/>
            <person name="Mathew T."/>
            <person name="Moen C."/>
            <person name="Morales K."/>
            <person name="Munidasa M."/>
            <person name="Nazareth L."/>
            <person name="Ngo R."/>
            <person name="Nguyen L."/>
            <person name="Okwuonu G."/>
            <person name="Ongeri F."/>
            <person name="Patil S."/>
            <person name="Petrosino J."/>
            <person name="Pham C."/>
            <person name="Pham P."/>
            <person name="Pu L.-L."/>
            <person name="Puazo M."/>
            <person name="Raj R."/>
            <person name="Reid J."/>
            <person name="Rouhana J."/>
            <person name="Saada N."/>
            <person name="Shang Y."/>
            <person name="Simmons D."/>
            <person name="Thornton R."/>
            <person name="Warren J."/>
            <person name="Weissenberger G."/>
            <person name="Zhang J."/>
            <person name="Zhang L."/>
            <person name="Zhou C."/>
            <person name="Zhu D."/>
            <person name="Muzny D."/>
            <person name="Worley K."/>
            <person name="Gibbs R."/>
        </authorList>
    </citation>
    <scope>NUCLEOTIDE SEQUENCE [LARGE SCALE GENOMIC DNA]</scope>
    <source>
        <strain evidence="2 3">ATCC 33300</strain>
    </source>
</reference>
<feature type="transmembrane region" description="Helical" evidence="1">
    <location>
        <begin position="69"/>
        <end position="87"/>
    </location>
</feature>
<dbReference type="Proteomes" id="UP000006241">
    <property type="component" value="Unassembled WGS sequence"/>
</dbReference>
<sequence length="99" mass="11835">MKNQEAKALLERYRNNRCTEEELNLLYSWYVLHNAEQPDSLSYSDWISLMDMQLTDRSVNRKIIRRKQIAVAASLVLFLRQVCFIIIEDSRLPFRKTIL</sequence>
<keyword evidence="1" id="KW-0472">Membrane</keyword>
<organism evidence="2 3">
    <name type="scientific">Sphingobacterium spiritivorum ATCC 33300</name>
    <dbReference type="NCBI Taxonomy" id="525372"/>
    <lineage>
        <taxon>Bacteria</taxon>
        <taxon>Pseudomonadati</taxon>
        <taxon>Bacteroidota</taxon>
        <taxon>Sphingobacteriia</taxon>
        <taxon>Sphingobacteriales</taxon>
        <taxon>Sphingobacteriaceae</taxon>
        <taxon>Sphingobacterium</taxon>
    </lineage>
</organism>
<evidence type="ECO:0000313" key="3">
    <source>
        <dbReference type="Proteomes" id="UP000006241"/>
    </source>
</evidence>
<name>C2G4T1_SPHSI</name>
<keyword evidence="1" id="KW-1133">Transmembrane helix</keyword>
<comment type="caution">
    <text evidence="2">The sequence shown here is derived from an EMBL/GenBank/DDBJ whole genome shotgun (WGS) entry which is preliminary data.</text>
</comment>
<accession>C2G4T1</accession>
<dbReference type="AlphaFoldDB" id="C2G4T1"/>
<dbReference type="RefSeq" id="WP_003004597.1">
    <property type="nucleotide sequence ID" value="NZ_GG668630.1"/>
</dbReference>
<gene>
    <name evidence="2" type="ORF">HMPREF0765_4587</name>
</gene>
<proteinExistence type="predicted"/>
<dbReference type="HOGENOM" id="CLU_2318665_0_0_10"/>
<keyword evidence="1" id="KW-0812">Transmembrane</keyword>
<evidence type="ECO:0000313" key="2">
    <source>
        <dbReference type="EMBL" id="EEI89682.1"/>
    </source>
</evidence>
<evidence type="ECO:0000256" key="1">
    <source>
        <dbReference type="SAM" id="Phobius"/>
    </source>
</evidence>
<protein>
    <submittedName>
        <fullName evidence="2">Uncharacterized protein</fullName>
    </submittedName>
</protein>
<dbReference type="EMBL" id="ACHB01000100">
    <property type="protein sequence ID" value="EEI89682.1"/>
    <property type="molecule type" value="Genomic_DNA"/>
</dbReference>